<dbReference type="PATRIC" id="fig|331679.3.peg.1221"/>
<dbReference type="GO" id="GO:0006281">
    <property type="term" value="P:DNA repair"/>
    <property type="evidence" value="ECO:0007669"/>
    <property type="project" value="InterPro"/>
</dbReference>
<dbReference type="GO" id="GO:0000287">
    <property type="term" value="F:magnesium ion binding"/>
    <property type="evidence" value="ECO:0007669"/>
    <property type="project" value="InterPro"/>
</dbReference>
<dbReference type="Pfam" id="PF05866">
    <property type="entry name" value="RusA"/>
    <property type="match status" value="1"/>
</dbReference>
<dbReference type="SUPFAM" id="SSF103084">
    <property type="entry name" value="Holliday junction resolvase RusA"/>
    <property type="match status" value="1"/>
</dbReference>
<reference evidence="1 2" key="1">
    <citation type="journal article" date="2015" name="Genome Announc.">
        <title>Expanding the biotechnology potential of lactobacilli through comparative genomics of 213 strains and associated genera.</title>
        <authorList>
            <person name="Sun Z."/>
            <person name="Harris H.M."/>
            <person name="McCann A."/>
            <person name="Guo C."/>
            <person name="Argimon S."/>
            <person name="Zhang W."/>
            <person name="Yang X."/>
            <person name="Jeffery I.B."/>
            <person name="Cooney J.C."/>
            <person name="Kagawa T.F."/>
            <person name="Liu W."/>
            <person name="Song Y."/>
            <person name="Salvetti E."/>
            <person name="Wrobel A."/>
            <person name="Rasinkangas P."/>
            <person name="Parkhill J."/>
            <person name="Rea M.C."/>
            <person name="O'Sullivan O."/>
            <person name="Ritari J."/>
            <person name="Douillard F.P."/>
            <person name="Paul Ross R."/>
            <person name="Yang R."/>
            <person name="Briner A.E."/>
            <person name="Felis G.E."/>
            <person name="de Vos W.M."/>
            <person name="Barrangou R."/>
            <person name="Klaenhammer T.R."/>
            <person name="Caufield P.W."/>
            <person name="Cui Y."/>
            <person name="Zhang H."/>
            <person name="O'Toole P.W."/>
        </authorList>
    </citation>
    <scope>NUCLEOTIDE SEQUENCE [LARGE SCALE GENOMIC DNA]</scope>
    <source>
        <strain evidence="1 2">DSM 18001</strain>
    </source>
</reference>
<name>A0A0R2L3V6_9LACO</name>
<proteinExistence type="predicted"/>
<sequence length="136" mass="15943">MIRLTIPGEPVAASRPQVPRFGSPYYKEPYNTYKKTVRKIIEKQYTDKVILEPLYVQIKFYRSVQKSVSKVERQRRLSGLHRPTMKPDIDNLFKAVTDACTGLLWVDDAQIVSTKTNKYYSENPHIEMLVIPYEFE</sequence>
<dbReference type="InterPro" id="IPR008822">
    <property type="entry name" value="Endonuclease_RusA-like"/>
</dbReference>
<dbReference type="RefSeq" id="WP_057801884.1">
    <property type="nucleotide sequence ID" value="NZ_JQBX01000004.1"/>
</dbReference>
<organism evidence="1 2">
    <name type="scientific">Pediococcus stilesii</name>
    <dbReference type="NCBI Taxonomy" id="331679"/>
    <lineage>
        <taxon>Bacteria</taxon>
        <taxon>Bacillati</taxon>
        <taxon>Bacillota</taxon>
        <taxon>Bacilli</taxon>
        <taxon>Lactobacillales</taxon>
        <taxon>Lactobacillaceae</taxon>
        <taxon>Pediococcus</taxon>
    </lineage>
</organism>
<dbReference type="Proteomes" id="UP000051859">
    <property type="component" value="Unassembled WGS sequence"/>
</dbReference>
<protein>
    <submittedName>
        <fullName evidence="1">Holliday junction resolvase</fullName>
    </submittedName>
</protein>
<dbReference type="InterPro" id="IPR036614">
    <property type="entry name" value="RusA-like_sf"/>
</dbReference>
<keyword evidence="2" id="KW-1185">Reference proteome</keyword>
<accession>A0A0R2L3V6</accession>
<dbReference type="EMBL" id="JQBX01000004">
    <property type="protein sequence ID" value="KRN94565.1"/>
    <property type="molecule type" value="Genomic_DNA"/>
</dbReference>
<dbReference type="AlphaFoldDB" id="A0A0R2L3V6"/>
<dbReference type="GO" id="GO:0006310">
    <property type="term" value="P:DNA recombination"/>
    <property type="evidence" value="ECO:0007669"/>
    <property type="project" value="InterPro"/>
</dbReference>
<evidence type="ECO:0000313" key="2">
    <source>
        <dbReference type="Proteomes" id="UP000051859"/>
    </source>
</evidence>
<comment type="caution">
    <text evidence="1">The sequence shown here is derived from an EMBL/GenBank/DDBJ whole genome shotgun (WGS) entry which is preliminary data.</text>
</comment>
<dbReference type="Gene3D" id="3.30.1330.70">
    <property type="entry name" value="Holliday junction resolvase RusA"/>
    <property type="match status" value="1"/>
</dbReference>
<dbReference type="STRING" id="331679.IV81_GL001199"/>
<gene>
    <name evidence="1" type="ORF">IV81_GL001199</name>
</gene>
<evidence type="ECO:0000313" key="1">
    <source>
        <dbReference type="EMBL" id="KRN94565.1"/>
    </source>
</evidence>